<feature type="transmembrane region" description="Helical" evidence="5">
    <location>
        <begin position="81"/>
        <end position="102"/>
    </location>
</feature>
<keyword evidence="4 5" id="KW-0472">Membrane</keyword>
<dbReference type="EMBL" id="CP000934">
    <property type="protein sequence ID" value="ACE85371.1"/>
    <property type="molecule type" value="Genomic_DNA"/>
</dbReference>
<evidence type="ECO:0000313" key="7">
    <source>
        <dbReference type="EMBL" id="ACE85371.1"/>
    </source>
</evidence>
<comment type="similarity">
    <text evidence="1">Belongs to the sodium:galactoside symporter (TC 2.A.2) family.</text>
</comment>
<dbReference type="STRING" id="498211.CJA_1315"/>
<evidence type="ECO:0000256" key="5">
    <source>
        <dbReference type="SAM" id="Phobius"/>
    </source>
</evidence>
<feature type="transmembrane region" description="Helical" evidence="5">
    <location>
        <begin position="218"/>
        <end position="236"/>
    </location>
</feature>
<dbReference type="Proteomes" id="UP000001036">
    <property type="component" value="Chromosome"/>
</dbReference>
<organism evidence="7 8">
    <name type="scientific">Cellvibrio japonicus (strain Ueda107)</name>
    <name type="common">Pseudomonas fluorescens subsp. cellulosa</name>
    <dbReference type="NCBI Taxonomy" id="498211"/>
    <lineage>
        <taxon>Bacteria</taxon>
        <taxon>Pseudomonadati</taxon>
        <taxon>Pseudomonadota</taxon>
        <taxon>Gammaproteobacteria</taxon>
        <taxon>Cellvibrionales</taxon>
        <taxon>Cellvibrionaceae</taxon>
        <taxon>Cellvibrio</taxon>
    </lineage>
</organism>
<evidence type="ECO:0000256" key="1">
    <source>
        <dbReference type="ARBA" id="ARBA00009617"/>
    </source>
</evidence>
<gene>
    <name evidence="7" type="ordered locus">CJA_1315</name>
</gene>
<feature type="transmembrane region" description="Helical" evidence="5">
    <location>
        <begin position="52"/>
        <end position="69"/>
    </location>
</feature>
<feature type="transmembrane region" description="Helical" evidence="5">
    <location>
        <begin position="391"/>
        <end position="412"/>
    </location>
</feature>
<feature type="transmembrane region" description="Helical" evidence="5">
    <location>
        <begin position="367"/>
        <end position="385"/>
    </location>
</feature>
<dbReference type="NCBIfam" id="TIGR00792">
    <property type="entry name" value="gph"/>
    <property type="match status" value="1"/>
</dbReference>
<feature type="transmembrane region" description="Helical" evidence="5">
    <location>
        <begin position="474"/>
        <end position="501"/>
    </location>
</feature>
<dbReference type="Pfam" id="PF13347">
    <property type="entry name" value="MFS_2"/>
    <property type="match status" value="2"/>
</dbReference>
<dbReference type="InterPro" id="IPR036259">
    <property type="entry name" value="MFS_trans_sf"/>
</dbReference>
<dbReference type="InterPro" id="IPR020846">
    <property type="entry name" value="MFS_dom"/>
</dbReference>
<feature type="transmembrane region" description="Helical" evidence="5">
    <location>
        <begin position="433"/>
        <end position="462"/>
    </location>
</feature>
<dbReference type="GO" id="GO:0005886">
    <property type="term" value="C:plasma membrane"/>
    <property type="evidence" value="ECO:0007669"/>
    <property type="project" value="TreeGrafter"/>
</dbReference>
<feature type="transmembrane region" description="Helical" evidence="5">
    <location>
        <begin position="183"/>
        <end position="206"/>
    </location>
</feature>
<proteinExistence type="inferred from homology"/>
<evidence type="ECO:0000256" key="4">
    <source>
        <dbReference type="ARBA" id="ARBA00023136"/>
    </source>
</evidence>
<name>B3PCV2_CELJU</name>
<dbReference type="KEGG" id="cja:CJA_1315"/>
<dbReference type="HOGENOM" id="CLU_027408_0_2_6"/>
<keyword evidence="3 5" id="KW-1133">Transmembrane helix</keyword>
<dbReference type="Gene3D" id="1.20.1250.20">
    <property type="entry name" value="MFS general substrate transporter like domains"/>
    <property type="match status" value="2"/>
</dbReference>
<evidence type="ECO:0000313" key="8">
    <source>
        <dbReference type="Proteomes" id="UP000001036"/>
    </source>
</evidence>
<feature type="transmembrane region" description="Helical" evidence="5">
    <location>
        <begin position="143"/>
        <end position="163"/>
    </location>
</feature>
<dbReference type="CDD" id="cd17332">
    <property type="entry name" value="MFS_MelB_like"/>
    <property type="match status" value="1"/>
</dbReference>
<keyword evidence="8" id="KW-1185">Reference proteome</keyword>
<dbReference type="GO" id="GO:0008643">
    <property type="term" value="P:carbohydrate transport"/>
    <property type="evidence" value="ECO:0007669"/>
    <property type="project" value="InterPro"/>
</dbReference>
<feature type="domain" description="Major facilitator superfamily (MFS) profile" evidence="6">
    <location>
        <begin position="301"/>
        <end position="530"/>
    </location>
</feature>
<dbReference type="PANTHER" id="PTHR11328">
    <property type="entry name" value="MAJOR FACILITATOR SUPERFAMILY DOMAIN-CONTAINING PROTEIN"/>
    <property type="match status" value="1"/>
</dbReference>
<evidence type="ECO:0000256" key="2">
    <source>
        <dbReference type="ARBA" id="ARBA00022692"/>
    </source>
</evidence>
<evidence type="ECO:0000256" key="3">
    <source>
        <dbReference type="ARBA" id="ARBA00022989"/>
    </source>
</evidence>
<dbReference type="InterPro" id="IPR001927">
    <property type="entry name" value="Na/Gal_symport"/>
</dbReference>
<dbReference type="PANTHER" id="PTHR11328:SF24">
    <property type="entry name" value="MAJOR FACILITATOR SUPERFAMILY (MFS) PROFILE DOMAIN-CONTAINING PROTEIN"/>
    <property type="match status" value="1"/>
</dbReference>
<feature type="transmembrane region" description="Helical" evidence="5">
    <location>
        <begin position="335"/>
        <end position="355"/>
    </location>
</feature>
<dbReference type="InterPro" id="IPR039672">
    <property type="entry name" value="MFS_2"/>
</dbReference>
<keyword evidence="2 5" id="KW-0812">Transmembrane</keyword>
<dbReference type="eggNOG" id="COG2211">
    <property type="taxonomic scope" value="Bacteria"/>
</dbReference>
<protein>
    <submittedName>
        <fullName evidence="7">Transport protein</fullName>
    </submittedName>
</protein>
<accession>B3PCV2</accession>
<sequence length="530" mass="57926">MMLWLVEFREAWIARTSSYTGVSINDKNLITMSITTEKLSVTEKVGYSLGDLAANLIFQTLVTFIAFFYTDVYGIPAAQAAAITFVGGIVGALFTPVMGIIADRTSTRWGKFRPWVLWTAIPFGGLALLAFSTPNFGEGGKVIYAYATYICLLLIYSANNLPYSALSGVLTGSMAERNSLSSYRFVAVMVAQFIIQVLLLPLVLILGDGDKAVGFEKAMLFFSITGAIFFIITFLTTRERVKPVIEATNSIAQDLGDLFRNMPWIVMLVVTVLIFITLPLKGGMYIYYFQNYLSESHLASFLQDIGFNGFIAGLNAVLTGIGLTEFTWPKDAPTSAFSLFNGCGIIMMIVGIGFSKRLADKFGKRNVFAIALFISTVFIAIFYFFSPESIGIIFLSQLLHGFFYGITIPLLWAMIADVADYSEWKNNRRATAIVFSAMILGLKGGLTIGSSLVAGILAMYSYQAGLPQQAPDTIAGIQLAVSLYASLPFFLAVACMAFYAINKKMELTIEADLTARRQSAATNTASPENT</sequence>
<dbReference type="GO" id="GO:0015293">
    <property type="term" value="F:symporter activity"/>
    <property type="evidence" value="ECO:0007669"/>
    <property type="project" value="InterPro"/>
</dbReference>
<feature type="transmembrane region" description="Helical" evidence="5">
    <location>
        <begin position="114"/>
        <end position="131"/>
    </location>
</feature>
<evidence type="ECO:0000259" key="6">
    <source>
        <dbReference type="PROSITE" id="PS50850"/>
    </source>
</evidence>
<dbReference type="SUPFAM" id="SSF103473">
    <property type="entry name" value="MFS general substrate transporter"/>
    <property type="match status" value="1"/>
</dbReference>
<reference evidence="7 8" key="1">
    <citation type="journal article" date="2008" name="J. Bacteriol.">
        <title>Insights into plant cell wall degradation from the genome sequence of the soil bacterium Cellvibrio japonicus.</title>
        <authorList>
            <person name="Deboy R.T."/>
            <person name="Mongodin E.F."/>
            <person name="Fouts D.E."/>
            <person name="Tailford L.E."/>
            <person name="Khouri H."/>
            <person name="Emerson J.B."/>
            <person name="Mohamoud Y."/>
            <person name="Watkins K."/>
            <person name="Henrissat B."/>
            <person name="Gilbert H.J."/>
            <person name="Nelson K.E."/>
        </authorList>
    </citation>
    <scope>NUCLEOTIDE SEQUENCE [LARGE SCALE GENOMIC DNA]</scope>
    <source>
        <strain evidence="7 8">Ueda107</strain>
    </source>
</reference>
<feature type="transmembrane region" description="Helical" evidence="5">
    <location>
        <begin position="264"/>
        <end position="289"/>
    </location>
</feature>
<dbReference type="GO" id="GO:0006814">
    <property type="term" value="P:sodium ion transport"/>
    <property type="evidence" value="ECO:0007669"/>
    <property type="project" value="InterPro"/>
</dbReference>
<dbReference type="PROSITE" id="PS50850">
    <property type="entry name" value="MFS"/>
    <property type="match status" value="1"/>
</dbReference>
<dbReference type="AlphaFoldDB" id="B3PCV2"/>